<name>A0A6M3JHZ4_9ZZZZ</name>
<evidence type="ECO:0000313" key="1">
    <source>
        <dbReference type="EMBL" id="QJA68661.1"/>
    </source>
</evidence>
<protein>
    <submittedName>
        <fullName evidence="1">Uncharacterized protein</fullName>
    </submittedName>
</protein>
<reference evidence="1" key="1">
    <citation type="submission" date="2020-03" db="EMBL/GenBank/DDBJ databases">
        <title>The deep terrestrial virosphere.</title>
        <authorList>
            <person name="Holmfeldt K."/>
            <person name="Nilsson E."/>
            <person name="Simone D."/>
            <person name="Lopez-Fernandez M."/>
            <person name="Wu X."/>
            <person name="de Brujin I."/>
            <person name="Lundin D."/>
            <person name="Andersson A."/>
            <person name="Bertilsson S."/>
            <person name="Dopson M."/>
        </authorList>
    </citation>
    <scope>NUCLEOTIDE SEQUENCE</scope>
    <source>
        <strain evidence="1">MM415A05999</strain>
    </source>
</reference>
<dbReference type="EMBL" id="MT141637">
    <property type="protein sequence ID" value="QJA68661.1"/>
    <property type="molecule type" value="Genomic_DNA"/>
</dbReference>
<sequence>MEMVMFNHFVKKLALFYERKAPQDGTMDLWFDVVEKIPSSELEAIFERIVKDNDSFPRNLTGAMWAIHYEILGQDRISTAKTYQPCPECNEGLLFLQKKNNAGIYTRFVFRCDTCKQRKENYPWGNKIILRREGYEDIPIAEGAETINSWEDLDNFINGFANLPF</sequence>
<dbReference type="AlphaFoldDB" id="A0A6M3JHZ4"/>
<gene>
    <name evidence="1" type="ORF">MM415A05999_0007</name>
</gene>
<proteinExistence type="predicted"/>
<accession>A0A6M3JHZ4</accession>
<organism evidence="1">
    <name type="scientific">viral metagenome</name>
    <dbReference type="NCBI Taxonomy" id="1070528"/>
    <lineage>
        <taxon>unclassified sequences</taxon>
        <taxon>metagenomes</taxon>
        <taxon>organismal metagenomes</taxon>
    </lineage>
</organism>